<sequence length="116" mass="12418">MVVLKGFWFVLLIVGTLKVSCFPSGGSQKLDGISLKGIQVNLDNGGSPATTTSVVTTHSPVPTHRAASVVTTDSPTDTDDFPHDFVNMCDDCTFPGCFIPCCIVCIHSPCPRWCRT</sequence>
<comment type="caution">
    <text evidence="1">The sequence shown here is derived from an EMBL/GenBank/DDBJ whole genome shotgun (WGS) entry which is preliminary data.</text>
</comment>
<dbReference type="Proteomes" id="UP001157502">
    <property type="component" value="Chromosome 2"/>
</dbReference>
<evidence type="ECO:0000313" key="2">
    <source>
        <dbReference type="Proteomes" id="UP001157502"/>
    </source>
</evidence>
<proteinExistence type="predicted"/>
<evidence type="ECO:0000313" key="1">
    <source>
        <dbReference type="EMBL" id="KAJ8015042.1"/>
    </source>
</evidence>
<protein>
    <submittedName>
        <fullName evidence="1">Uncharacterized protein</fullName>
    </submittedName>
</protein>
<gene>
    <name evidence="1" type="ORF">DPEC_G00022030</name>
</gene>
<accession>A0ACC2HH12</accession>
<reference evidence="1" key="1">
    <citation type="submission" date="2021-05" db="EMBL/GenBank/DDBJ databases">
        <authorList>
            <person name="Pan Q."/>
            <person name="Jouanno E."/>
            <person name="Zahm M."/>
            <person name="Klopp C."/>
            <person name="Cabau C."/>
            <person name="Louis A."/>
            <person name="Berthelot C."/>
            <person name="Parey E."/>
            <person name="Roest Crollius H."/>
            <person name="Montfort J."/>
            <person name="Robinson-Rechavi M."/>
            <person name="Bouchez O."/>
            <person name="Lampietro C."/>
            <person name="Lopez Roques C."/>
            <person name="Donnadieu C."/>
            <person name="Postlethwait J."/>
            <person name="Bobe J."/>
            <person name="Dillon D."/>
            <person name="Chandos A."/>
            <person name="von Hippel F."/>
            <person name="Guiguen Y."/>
        </authorList>
    </citation>
    <scope>NUCLEOTIDE SEQUENCE</scope>
    <source>
        <strain evidence="1">YG-Jan2019</strain>
    </source>
</reference>
<organism evidence="1 2">
    <name type="scientific">Dallia pectoralis</name>
    <name type="common">Alaska blackfish</name>
    <dbReference type="NCBI Taxonomy" id="75939"/>
    <lineage>
        <taxon>Eukaryota</taxon>
        <taxon>Metazoa</taxon>
        <taxon>Chordata</taxon>
        <taxon>Craniata</taxon>
        <taxon>Vertebrata</taxon>
        <taxon>Euteleostomi</taxon>
        <taxon>Actinopterygii</taxon>
        <taxon>Neopterygii</taxon>
        <taxon>Teleostei</taxon>
        <taxon>Protacanthopterygii</taxon>
        <taxon>Esociformes</taxon>
        <taxon>Umbridae</taxon>
        <taxon>Dallia</taxon>
    </lineage>
</organism>
<dbReference type="EMBL" id="CM055729">
    <property type="protein sequence ID" value="KAJ8015042.1"/>
    <property type="molecule type" value="Genomic_DNA"/>
</dbReference>
<keyword evidence="2" id="KW-1185">Reference proteome</keyword>
<name>A0ACC2HH12_DALPE</name>